<evidence type="ECO:0000313" key="6">
    <source>
        <dbReference type="EMBL" id="CAD9001341.1"/>
    </source>
</evidence>
<keyword evidence="4 5" id="KW-0342">GTP-binding</keyword>
<sequence>MLYGQLVFGPPGSGKTTYCNGMSQFMTELGRPVAIVNLDPANDTIPYTPAIDIRSLVTLEQVMAIEELGPNGGFIYCMEYLEQNLDWLNTALGRHPDTYFLFDCPGQVELYTIHDSFKRIVEHLQRKLEVQLCAVNLVDALYCCNPHNFLSALLVSLTSMLQLELPHVNVLSKIDLLKLYAPGMDFSLDYYTEVQDLGWLVERVSAESSHRYQALNRCIAEVVEDFSLVSFHTLDIQQKESVAAVLKSVDKANGFAFQGATDGPGIWGATAQIMYDQYLETVD</sequence>
<comment type="function">
    <text evidence="5">Small GTPase required for proper localization of RNA polymerase II and III (RNAPII and RNAPIII). May act at an RNAP assembly step prior to nuclear import.</text>
</comment>
<gene>
    <name evidence="6" type="ORF">EGYM00392_LOCUS12419</name>
</gene>
<dbReference type="CDD" id="cd17871">
    <property type="entry name" value="GPN2"/>
    <property type="match status" value="1"/>
</dbReference>
<dbReference type="InterPro" id="IPR027417">
    <property type="entry name" value="P-loop_NTPase"/>
</dbReference>
<dbReference type="Pfam" id="PF03029">
    <property type="entry name" value="ATP_bind_1"/>
    <property type="match status" value="1"/>
</dbReference>
<dbReference type="EMBL" id="HBGA01034302">
    <property type="protein sequence ID" value="CAD9001341.1"/>
    <property type="molecule type" value="Transcribed_RNA"/>
</dbReference>
<evidence type="ECO:0000256" key="2">
    <source>
        <dbReference type="ARBA" id="ARBA00022741"/>
    </source>
</evidence>
<organism evidence="6">
    <name type="scientific">Eutreptiella gymnastica</name>
    <dbReference type="NCBI Taxonomy" id="73025"/>
    <lineage>
        <taxon>Eukaryota</taxon>
        <taxon>Discoba</taxon>
        <taxon>Euglenozoa</taxon>
        <taxon>Euglenida</taxon>
        <taxon>Spirocuta</taxon>
        <taxon>Euglenophyceae</taxon>
        <taxon>Eutreptiales</taxon>
        <taxon>Eutreptiaceae</taxon>
        <taxon>Eutreptiella</taxon>
    </lineage>
</organism>
<keyword evidence="3 5" id="KW-0378">Hydrolase</keyword>
<dbReference type="FunFam" id="3.40.50.300:FF:000338">
    <property type="entry name" value="GPN-loop GTPase 2"/>
    <property type="match status" value="1"/>
</dbReference>
<dbReference type="InterPro" id="IPR030231">
    <property type="entry name" value="Gpn2"/>
</dbReference>
<comment type="subunit">
    <text evidence="5">Binds to RNA polymerase II (RNAPII).</text>
</comment>
<dbReference type="AlphaFoldDB" id="A0A7S1I577"/>
<proteinExistence type="inferred from homology"/>
<dbReference type="InterPro" id="IPR004130">
    <property type="entry name" value="Gpn"/>
</dbReference>
<dbReference type="PANTHER" id="PTHR21231:SF3">
    <property type="entry name" value="GPN-LOOP GTPASE 2"/>
    <property type="match status" value="1"/>
</dbReference>
<name>A0A7S1I577_9EUGL</name>
<dbReference type="GO" id="GO:0005737">
    <property type="term" value="C:cytoplasm"/>
    <property type="evidence" value="ECO:0007669"/>
    <property type="project" value="TreeGrafter"/>
</dbReference>
<dbReference type="SUPFAM" id="SSF52540">
    <property type="entry name" value="P-loop containing nucleoside triphosphate hydrolases"/>
    <property type="match status" value="1"/>
</dbReference>
<reference evidence="6" key="1">
    <citation type="submission" date="2021-01" db="EMBL/GenBank/DDBJ databases">
        <authorList>
            <person name="Corre E."/>
            <person name="Pelletier E."/>
            <person name="Niang G."/>
            <person name="Scheremetjew M."/>
            <person name="Finn R."/>
            <person name="Kale V."/>
            <person name="Holt S."/>
            <person name="Cochrane G."/>
            <person name="Meng A."/>
            <person name="Brown T."/>
            <person name="Cohen L."/>
        </authorList>
    </citation>
    <scope>NUCLEOTIDE SEQUENCE</scope>
    <source>
        <strain evidence="6">NIES-381</strain>
    </source>
</reference>
<accession>A0A7S1I577</accession>
<dbReference type="GO" id="GO:0005525">
    <property type="term" value="F:GTP binding"/>
    <property type="evidence" value="ECO:0007669"/>
    <property type="project" value="UniProtKB-KW"/>
</dbReference>
<comment type="similarity">
    <text evidence="1 5">Belongs to the GPN-loop GTPase family.</text>
</comment>
<protein>
    <recommendedName>
        <fullName evidence="5">GPN-loop GTPase 2</fullName>
    </recommendedName>
</protein>
<keyword evidence="2 5" id="KW-0547">Nucleotide-binding</keyword>
<evidence type="ECO:0000256" key="3">
    <source>
        <dbReference type="ARBA" id="ARBA00022801"/>
    </source>
</evidence>
<evidence type="ECO:0000256" key="1">
    <source>
        <dbReference type="ARBA" id="ARBA00005290"/>
    </source>
</evidence>
<evidence type="ECO:0000256" key="4">
    <source>
        <dbReference type="ARBA" id="ARBA00023134"/>
    </source>
</evidence>
<dbReference type="Gene3D" id="3.40.50.300">
    <property type="entry name" value="P-loop containing nucleotide triphosphate hydrolases"/>
    <property type="match status" value="1"/>
</dbReference>
<dbReference type="PANTHER" id="PTHR21231">
    <property type="entry name" value="XPA-BINDING PROTEIN 1-RELATED"/>
    <property type="match status" value="1"/>
</dbReference>
<dbReference type="GO" id="GO:0003924">
    <property type="term" value="F:GTPase activity"/>
    <property type="evidence" value="ECO:0007669"/>
    <property type="project" value="TreeGrafter"/>
</dbReference>
<evidence type="ECO:0000256" key="5">
    <source>
        <dbReference type="RuleBase" id="RU365059"/>
    </source>
</evidence>